<keyword evidence="1" id="KW-0413">Isomerase</keyword>
<proteinExistence type="predicted"/>
<sequence>MYLDRPTAAQDLPASRQGSLAAGFDNLTLRLEEDSRSLWCHMAPAGKPSYTMALMQDVHAMQHHVAARFAASAAPPADWFVMASAVPGIYNLGGDLAHFAQRIRARDHAALVRYGHVAVEAIHRNHIAFGLPMVTLALVQGDALGGGFEHALSFDMIVAERSAKLGLPEVLFNMFPGMGAYSFLSRRIDRRRAEALISSGRIHSAEELHEMGVVDILAEDGEGEAVARDYILRQSRKHNALLTMLRARRRVNPVTLEELRDVVEMWAAAAMNLGEADLKKMDRLVAAQDRRLAAPASPGYATAAE</sequence>
<dbReference type="GO" id="GO:0004300">
    <property type="term" value="F:enoyl-CoA hydratase activity"/>
    <property type="evidence" value="ECO:0007669"/>
    <property type="project" value="UniProtKB-EC"/>
</dbReference>
<dbReference type="OrthoDB" id="9802362at2"/>
<reference evidence="1 2" key="1">
    <citation type="submission" date="2010-04" db="EMBL/GenBank/DDBJ databases">
        <authorList>
            <person name="Qin X."/>
            <person name="Bachman B."/>
            <person name="Battles P."/>
            <person name="Bell A."/>
            <person name="Bess C."/>
            <person name="Bickham C."/>
            <person name="Chaboub L."/>
            <person name="Chen D."/>
            <person name="Coyle M."/>
            <person name="Deiros D.R."/>
            <person name="Dinh H."/>
            <person name="Forbes L."/>
            <person name="Fowler G."/>
            <person name="Francisco L."/>
            <person name="Fu Q."/>
            <person name="Gubbala S."/>
            <person name="Hale W."/>
            <person name="Han Y."/>
            <person name="Hemphill L."/>
            <person name="Highlander S.K."/>
            <person name="Hirani K."/>
            <person name="Hogues M."/>
            <person name="Jackson L."/>
            <person name="Jakkamsetti A."/>
            <person name="Javaid M."/>
            <person name="Jiang H."/>
            <person name="Korchina V."/>
            <person name="Kovar C."/>
            <person name="Lara F."/>
            <person name="Lee S."/>
            <person name="Mata R."/>
            <person name="Mathew T."/>
            <person name="Moen C."/>
            <person name="Morales K."/>
            <person name="Munidasa M."/>
            <person name="Nazareth L."/>
            <person name="Ngo R."/>
            <person name="Nguyen L."/>
            <person name="Okwuonu G."/>
            <person name="Ongeri F."/>
            <person name="Patil S."/>
            <person name="Petrosino J."/>
            <person name="Pham C."/>
            <person name="Pham P."/>
            <person name="Pu L.-L."/>
            <person name="Puazo M."/>
            <person name="Raj R."/>
            <person name="Reid J."/>
            <person name="Rouhana J."/>
            <person name="Saada N."/>
            <person name="Shang Y."/>
            <person name="Simmons D."/>
            <person name="Thornton R."/>
            <person name="Warren J."/>
            <person name="Weissenberger G."/>
            <person name="Zhang J."/>
            <person name="Zhang L."/>
            <person name="Zhou C."/>
            <person name="Zhu D."/>
            <person name="Muzny D."/>
            <person name="Worley K."/>
            <person name="Gibbs R."/>
        </authorList>
    </citation>
    <scope>NUCLEOTIDE SEQUENCE [LARGE SCALE GENOMIC DNA]</scope>
    <source>
        <strain evidence="1 2">ATCC 49957</strain>
    </source>
</reference>
<comment type="caution">
    <text evidence="1">The sequence shown here is derived from an EMBL/GenBank/DDBJ whole genome shotgun (WGS) entry which is preliminary data.</text>
</comment>
<dbReference type="HOGENOM" id="CLU_955203_0_0_5"/>
<dbReference type="Pfam" id="PF00378">
    <property type="entry name" value="ECH_1"/>
    <property type="match status" value="1"/>
</dbReference>
<dbReference type="PANTHER" id="PTHR11941:SF54">
    <property type="entry name" value="ENOYL-COA HYDRATASE, MITOCHONDRIAL"/>
    <property type="match status" value="1"/>
</dbReference>
<gene>
    <name evidence="1" type="primary">rpfF</name>
    <name evidence="1" type="ORF">HMPREF0731_3632</name>
</gene>
<dbReference type="InterPro" id="IPR001753">
    <property type="entry name" value="Enoyl-CoA_hydra/iso"/>
</dbReference>
<organism evidence="1 2">
    <name type="scientific">Pseudoroseomonas cervicalis ATCC 49957</name>
    <dbReference type="NCBI Taxonomy" id="525371"/>
    <lineage>
        <taxon>Bacteria</taxon>
        <taxon>Pseudomonadati</taxon>
        <taxon>Pseudomonadota</taxon>
        <taxon>Alphaproteobacteria</taxon>
        <taxon>Acetobacterales</taxon>
        <taxon>Roseomonadaceae</taxon>
        <taxon>Roseomonas</taxon>
    </lineage>
</organism>
<dbReference type="Proteomes" id="UP000005324">
    <property type="component" value="Unassembled WGS sequence"/>
</dbReference>
<dbReference type="AlphaFoldDB" id="D5RRC0"/>
<dbReference type="GO" id="GO:0006635">
    <property type="term" value="P:fatty acid beta-oxidation"/>
    <property type="evidence" value="ECO:0007669"/>
    <property type="project" value="TreeGrafter"/>
</dbReference>
<dbReference type="RefSeq" id="WP_007002662.1">
    <property type="nucleotide sequence ID" value="NZ_GG770777.1"/>
</dbReference>
<name>D5RRC0_9PROT</name>
<dbReference type="EC" id="4.2.1.17" evidence="1"/>
<dbReference type="Gene3D" id="3.90.226.10">
    <property type="entry name" value="2-enoyl-CoA Hydratase, Chain A, domain 1"/>
    <property type="match status" value="1"/>
</dbReference>
<dbReference type="GO" id="GO:0016853">
    <property type="term" value="F:isomerase activity"/>
    <property type="evidence" value="ECO:0007669"/>
    <property type="project" value="UniProtKB-KW"/>
</dbReference>
<keyword evidence="1" id="KW-0456">Lyase</keyword>
<accession>D5RRC0</accession>
<evidence type="ECO:0000313" key="2">
    <source>
        <dbReference type="Proteomes" id="UP000005324"/>
    </source>
</evidence>
<dbReference type="SUPFAM" id="SSF52096">
    <property type="entry name" value="ClpP/crotonase"/>
    <property type="match status" value="1"/>
</dbReference>
<dbReference type="InterPro" id="IPR029045">
    <property type="entry name" value="ClpP/crotonase-like_dom_sf"/>
</dbReference>
<keyword evidence="2" id="KW-1185">Reference proteome</keyword>
<evidence type="ECO:0000313" key="1">
    <source>
        <dbReference type="EMBL" id="EFH10144.1"/>
    </source>
</evidence>
<dbReference type="NCBIfam" id="NF006452">
    <property type="entry name" value="PRK08788.1"/>
    <property type="match status" value="1"/>
</dbReference>
<dbReference type="CDD" id="cd06558">
    <property type="entry name" value="crotonase-like"/>
    <property type="match status" value="1"/>
</dbReference>
<dbReference type="Gene3D" id="6.20.390.30">
    <property type="match status" value="1"/>
</dbReference>
<protein>
    <submittedName>
        <fullName evidence="1">Enoyl-CoA hydratase/isomerase family protein</fullName>
        <ecNumber evidence="1">4.2.1.17</ecNumber>
    </submittedName>
</protein>
<dbReference type="EMBL" id="ADVL01000696">
    <property type="protein sequence ID" value="EFH10144.1"/>
    <property type="molecule type" value="Genomic_DNA"/>
</dbReference>
<dbReference type="PANTHER" id="PTHR11941">
    <property type="entry name" value="ENOYL-COA HYDRATASE-RELATED"/>
    <property type="match status" value="1"/>
</dbReference>